<keyword evidence="2" id="KW-1185">Reference proteome</keyword>
<evidence type="ECO:0000313" key="1">
    <source>
        <dbReference type="EMBL" id="GEO14915.1"/>
    </source>
</evidence>
<dbReference type="InterPro" id="IPR029058">
    <property type="entry name" value="AB_hydrolase_fold"/>
</dbReference>
<protein>
    <submittedName>
        <fullName evidence="1">Alpha/beta hydrolase</fullName>
    </submittedName>
</protein>
<reference evidence="1 2" key="1">
    <citation type="submission" date="2019-07" db="EMBL/GenBank/DDBJ databases">
        <title>Whole genome shotgun sequence of Microvirga aerophila NBRC 106136.</title>
        <authorList>
            <person name="Hosoyama A."/>
            <person name="Uohara A."/>
            <person name="Ohji S."/>
            <person name="Ichikawa N."/>
        </authorList>
    </citation>
    <scope>NUCLEOTIDE SEQUENCE [LARGE SCALE GENOMIC DNA]</scope>
    <source>
        <strain evidence="1 2">NBRC 106136</strain>
    </source>
</reference>
<keyword evidence="1" id="KW-0378">Hydrolase</keyword>
<organism evidence="1 2">
    <name type="scientific">Microvirga aerophila</name>
    <dbReference type="NCBI Taxonomy" id="670291"/>
    <lineage>
        <taxon>Bacteria</taxon>
        <taxon>Pseudomonadati</taxon>
        <taxon>Pseudomonadota</taxon>
        <taxon>Alphaproteobacteria</taxon>
        <taxon>Hyphomicrobiales</taxon>
        <taxon>Methylobacteriaceae</taxon>
        <taxon>Microvirga</taxon>
    </lineage>
</organism>
<evidence type="ECO:0000313" key="2">
    <source>
        <dbReference type="Proteomes" id="UP000321085"/>
    </source>
</evidence>
<dbReference type="AlphaFoldDB" id="A0A512BSN7"/>
<sequence length="195" mass="21437">MNRQARTFTSGVMKSSDCDILIVPGHTNSGADHWQSRWERQLSTARRIEQENWDAPARNDWIERIARDVKRAKQPVVLVGHSLGVVAIAHAAPLLPKGKVQGAFLVGLPDVERPDFIPAIDRAFAPISRDPLPFPSVLVASRTDPHCDYDKAEDVAYSWGSAIVDAGDAGHINTDSGHGPWPEGLMRFAGFLKQL</sequence>
<name>A0A512BSN7_9HYPH</name>
<gene>
    <name evidence="1" type="ORF">MAE02_26110</name>
</gene>
<dbReference type="Pfam" id="PF06821">
    <property type="entry name" value="Ser_hydrolase"/>
    <property type="match status" value="1"/>
</dbReference>
<proteinExistence type="predicted"/>
<dbReference type="EMBL" id="BJYU01000032">
    <property type="protein sequence ID" value="GEO14915.1"/>
    <property type="molecule type" value="Genomic_DNA"/>
</dbReference>
<dbReference type="GO" id="GO:0016787">
    <property type="term" value="F:hydrolase activity"/>
    <property type="evidence" value="ECO:0007669"/>
    <property type="project" value="UniProtKB-KW"/>
</dbReference>
<dbReference type="Gene3D" id="3.40.50.1820">
    <property type="entry name" value="alpha/beta hydrolase"/>
    <property type="match status" value="1"/>
</dbReference>
<dbReference type="SUPFAM" id="SSF53474">
    <property type="entry name" value="alpha/beta-Hydrolases"/>
    <property type="match status" value="1"/>
</dbReference>
<dbReference type="Proteomes" id="UP000321085">
    <property type="component" value="Unassembled WGS sequence"/>
</dbReference>
<dbReference type="InterPro" id="IPR010662">
    <property type="entry name" value="RBBP9/YdeN"/>
</dbReference>
<comment type="caution">
    <text evidence="1">The sequence shown here is derived from an EMBL/GenBank/DDBJ whole genome shotgun (WGS) entry which is preliminary data.</text>
</comment>
<accession>A0A512BSN7</accession>